<organism evidence="1 2">
    <name type="scientific">Marinoscillum luteum</name>
    <dbReference type="NCBI Taxonomy" id="861051"/>
    <lineage>
        <taxon>Bacteria</taxon>
        <taxon>Pseudomonadati</taxon>
        <taxon>Bacteroidota</taxon>
        <taxon>Cytophagia</taxon>
        <taxon>Cytophagales</taxon>
        <taxon>Reichenbachiellaceae</taxon>
        <taxon>Marinoscillum</taxon>
    </lineage>
</organism>
<accession>A0ABW7NA33</accession>
<evidence type="ECO:0000313" key="2">
    <source>
        <dbReference type="Proteomes" id="UP001610063"/>
    </source>
</evidence>
<dbReference type="SUPFAM" id="SSF82185">
    <property type="entry name" value="Histone H3 K4-specific methyltransferase SET7/9 N-terminal domain"/>
    <property type="match status" value="1"/>
</dbReference>
<dbReference type="Proteomes" id="UP001610063">
    <property type="component" value="Unassembled WGS sequence"/>
</dbReference>
<reference evidence="1 2" key="1">
    <citation type="journal article" date="2013" name="Int. J. Syst. Evol. Microbiol.">
        <title>Marinoscillum luteum sp. nov., isolated from marine sediment.</title>
        <authorList>
            <person name="Cha I.T."/>
            <person name="Park S.J."/>
            <person name="Kim S.J."/>
            <person name="Kim J.G."/>
            <person name="Jung M.Y."/>
            <person name="Shin K.S."/>
            <person name="Kwon K.K."/>
            <person name="Yang S.H."/>
            <person name="Seo Y.S."/>
            <person name="Rhee S.K."/>
        </authorList>
    </citation>
    <scope>NUCLEOTIDE SEQUENCE [LARGE SCALE GENOMIC DNA]</scope>
    <source>
        <strain evidence="1 2">KCTC 23939</strain>
    </source>
</reference>
<dbReference type="Pfam" id="PF07661">
    <property type="entry name" value="MORN_2"/>
    <property type="match status" value="2"/>
</dbReference>
<proteinExistence type="predicted"/>
<evidence type="ECO:0000313" key="1">
    <source>
        <dbReference type="EMBL" id="MFH6984342.1"/>
    </source>
</evidence>
<name>A0ABW7NA33_9BACT</name>
<sequence>MRVPFLFLLCSLFLALSWYEGGEEHDGAVVGAAEKQIPNTQLVSTHEGLRKDSSGVLLYREVPYSGYLLDLDSEGQVILRQGYFEGRLEGEILAYYASGALWFKRPYRDGQKHGAHMAWYEDGQMKFLYHFDQGKSVGNHKEWYPDGSLFQDLNYQDGRPFGPQKIWRSDGKIRANYVIRENGKRYGLMGIKRCTKIDGEKEEIDPYKGVEN</sequence>
<dbReference type="EMBL" id="JBIPKE010000017">
    <property type="protein sequence ID" value="MFH6984342.1"/>
    <property type="molecule type" value="Genomic_DNA"/>
</dbReference>
<comment type="caution">
    <text evidence="1">The sequence shown here is derived from an EMBL/GenBank/DDBJ whole genome shotgun (WGS) entry which is preliminary data.</text>
</comment>
<protein>
    <submittedName>
        <fullName evidence="1">Toxin-antitoxin system YwqK family antitoxin</fullName>
    </submittedName>
</protein>
<dbReference type="InterPro" id="IPR011652">
    <property type="entry name" value="MORN_2"/>
</dbReference>
<dbReference type="Gene3D" id="3.90.930.1">
    <property type="match status" value="1"/>
</dbReference>
<keyword evidence="2" id="KW-1185">Reference proteome</keyword>
<dbReference type="RefSeq" id="WP_395417694.1">
    <property type="nucleotide sequence ID" value="NZ_JBIPKE010000017.1"/>
</dbReference>
<gene>
    <name evidence="1" type="ORF">ACHKAR_12895</name>
</gene>